<evidence type="ECO:0000313" key="1">
    <source>
        <dbReference type="EMBL" id="MFC7327184.1"/>
    </source>
</evidence>
<sequence>MIKRGKPDKDGVVRVTFSLPPDQPPGPVSVVGCFNGWDPYAHPLTPRSNGRRSVAITAPTASTLHFRYLGDNGVWFDDEDADVVHHDGGRLHL</sequence>
<accession>A0ABW2KDF1</accession>
<dbReference type="InterPro" id="IPR013783">
    <property type="entry name" value="Ig-like_fold"/>
</dbReference>
<dbReference type="RefSeq" id="WP_379869369.1">
    <property type="nucleotide sequence ID" value="NZ_JBHTBH010000002.1"/>
</dbReference>
<reference evidence="2" key="1">
    <citation type="journal article" date="2019" name="Int. J. Syst. Evol. Microbiol.">
        <title>The Global Catalogue of Microorganisms (GCM) 10K type strain sequencing project: providing services to taxonomists for standard genome sequencing and annotation.</title>
        <authorList>
            <consortium name="The Broad Institute Genomics Platform"/>
            <consortium name="The Broad Institute Genome Sequencing Center for Infectious Disease"/>
            <person name="Wu L."/>
            <person name="Ma J."/>
        </authorList>
    </citation>
    <scope>NUCLEOTIDE SEQUENCE [LARGE SCALE GENOMIC DNA]</scope>
    <source>
        <strain evidence="2">CGMCC 4.7382</strain>
    </source>
</reference>
<proteinExistence type="predicted"/>
<name>A0ABW2KDF1_9ACTN</name>
<protein>
    <submittedName>
        <fullName evidence="1">Isoamylase early set domain-containing protein</fullName>
    </submittedName>
</protein>
<organism evidence="1 2">
    <name type="scientific">Marinactinospora rubrisoli</name>
    <dbReference type="NCBI Taxonomy" id="2715399"/>
    <lineage>
        <taxon>Bacteria</taxon>
        <taxon>Bacillati</taxon>
        <taxon>Actinomycetota</taxon>
        <taxon>Actinomycetes</taxon>
        <taxon>Streptosporangiales</taxon>
        <taxon>Nocardiopsidaceae</taxon>
        <taxon>Marinactinospora</taxon>
    </lineage>
</organism>
<dbReference type="EMBL" id="JBHTBH010000002">
    <property type="protein sequence ID" value="MFC7327184.1"/>
    <property type="molecule type" value="Genomic_DNA"/>
</dbReference>
<dbReference type="Gene3D" id="2.60.40.10">
    <property type="entry name" value="Immunoglobulins"/>
    <property type="match status" value="1"/>
</dbReference>
<dbReference type="PROSITE" id="PS51257">
    <property type="entry name" value="PROKAR_LIPOPROTEIN"/>
    <property type="match status" value="1"/>
</dbReference>
<gene>
    <name evidence="1" type="ORF">ACFQRF_05465</name>
</gene>
<dbReference type="SUPFAM" id="SSF81296">
    <property type="entry name" value="E set domains"/>
    <property type="match status" value="1"/>
</dbReference>
<keyword evidence="2" id="KW-1185">Reference proteome</keyword>
<evidence type="ECO:0000313" key="2">
    <source>
        <dbReference type="Proteomes" id="UP001596540"/>
    </source>
</evidence>
<comment type="caution">
    <text evidence="1">The sequence shown here is derived from an EMBL/GenBank/DDBJ whole genome shotgun (WGS) entry which is preliminary data.</text>
</comment>
<dbReference type="CDD" id="cd07184">
    <property type="entry name" value="E_set_Isoamylase_like_N"/>
    <property type="match status" value="1"/>
</dbReference>
<dbReference type="InterPro" id="IPR014756">
    <property type="entry name" value="Ig_E-set"/>
</dbReference>
<dbReference type="Proteomes" id="UP001596540">
    <property type="component" value="Unassembled WGS sequence"/>
</dbReference>